<dbReference type="GO" id="GO:0045047">
    <property type="term" value="P:protein targeting to ER"/>
    <property type="evidence" value="ECO:0007669"/>
    <property type="project" value="TreeGrafter"/>
</dbReference>
<evidence type="ECO:0000256" key="8">
    <source>
        <dbReference type="ARBA" id="ARBA00045608"/>
    </source>
</evidence>
<proteinExistence type="inferred from homology"/>
<reference evidence="11 12" key="1">
    <citation type="submission" date="2017-08" db="EMBL/GenBank/DDBJ databases">
        <title>Acidophilic green algal genome provides insights into adaptation to an acidic environment.</title>
        <authorList>
            <person name="Hirooka S."/>
            <person name="Hirose Y."/>
            <person name="Kanesaki Y."/>
            <person name="Higuchi S."/>
            <person name="Fujiwara T."/>
            <person name="Onuma R."/>
            <person name="Era A."/>
            <person name="Ohbayashi R."/>
            <person name="Uzuka A."/>
            <person name="Nozaki H."/>
            <person name="Yoshikawa H."/>
            <person name="Miyagishima S.Y."/>
        </authorList>
    </citation>
    <scope>NUCLEOTIDE SEQUENCE [LARGE SCALE GENOMIC DNA]</scope>
    <source>
        <strain evidence="11 12">NIES-2499</strain>
    </source>
</reference>
<feature type="region of interest" description="Disordered" evidence="10">
    <location>
        <begin position="1"/>
        <end position="27"/>
    </location>
</feature>
<feature type="compositionally biased region" description="Polar residues" evidence="10">
    <location>
        <begin position="1"/>
        <end position="10"/>
    </location>
</feature>
<organism evidence="11 12">
    <name type="scientific">Chlamydomonas eustigma</name>
    <dbReference type="NCBI Taxonomy" id="1157962"/>
    <lineage>
        <taxon>Eukaryota</taxon>
        <taxon>Viridiplantae</taxon>
        <taxon>Chlorophyta</taxon>
        <taxon>core chlorophytes</taxon>
        <taxon>Chlorophyceae</taxon>
        <taxon>CS clade</taxon>
        <taxon>Chlamydomonadales</taxon>
        <taxon>Chlamydomonadaceae</taxon>
        <taxon>Chlamydomonas</taxon>
    </lineage>
</organism>
<protein>
    <recommendedName>
        <fullName evidence="3 9">Signal peptidase complex subunit 2</fullName>
    </recommendedName>
</protein>
<comment type="caution">
    <text evidence="11">The sequence shown here is derived from an EMBL/GenBank/DDBJ whole genome shotgun (WGS) entry which is preliminary data.</text>
</comment>
<name>A0A250XNL2_9CHLO</name>
<dbReference type="AlphaFoldDB" id="A0A250XNL2"/>
<keyword evidence="4 9" id="KW-0812">Transmembrane</keyword>
<evidence type="ECO:0000313" key="11">
    <source>
        <dbReference type="EMBL" id="GAX84681.1"/>
    </source>
</evidence>
<keyword evidence="5 9" id="KW-0256">Endoplasmic reticulum</keyword>
<dbReference type="EMBL" id="BEGY01000132">
    <property type="protein sequence ID" value="GAX84681.1"/>
    <property type="molecule type" value="Genomic_DNA"/>
</dbReference>
<evidence type="ECO:0000256" key="5">
    <source>
        <dbReference type="ARBA" id="ARBA00022824"/>
    </source>
</evidence>
<evidence type="ECO:0000256" key="10">
    <source>
        <dbReference type="SAM" id="MobiDB-lite"/>
    </source>
</evidence>
<dbReference type="GO" id="GO:0005787">
    <property type="term" value="C:signal peptidase complex"/>
    <property type="evidence" value="ECO:0007669"/>
    <property type="project" value="UniProtKB-UniRule"/>
</dbReference>
<dbReference type="GO" id="GO:0008233">
    <property type="term" value="F:peptidase activity"/>
    <property type="evidence" value="ECO:0007669"/>
    <property type="project" value="UniProtKB-UniRule"/>
</dbReference>
<comment type="subcellular location">
    <subcellularLocation>
        <location evidence="1 9">Endoplasmic reticulum membrane</location>
        <topology evidence="1 9">Multi-pass membrane protein</topology>
    </subcellularLocation>
</comment>
<feature type="transmembrane region" description="Helical" evidence="9">
    <location>
        <begin position="93"/>
        <end position="116"/>
    </location>
</feature>
<dbReference type="GO" id="GO:0006465">
    <property type="term" value="P:signal peptide processing"/>
    <property type="evidence" value="ECO:0007669"/>
    <property type="project" value="UniProtKB-UniRule"/>
</dbReference>
<evidence type="ECO:0000256" key="9">
    <source>
        <dbReference type="RuleBase" id="RU368033"/>
    </source>
</evidence>
<dbReference type="Pfam" id="PF06703">
    <property type="entry name" value="SPC25"/>
    <property type="match status" value="1"/>
</dbReference>
<dbReference type="PANTHER" id="PTHR13085:SF0">
    <property type="entry name" value="SIGNAL PEPTIDASE COMPLEX SUBUNIT 2"/>
    <property type="match status" value="1"/>
</dbReference>
<sequence>MPKKVVSNNVKAAASPSVSDSSSSAKHDPVKISNLYDGGSVKGALDDCVKEIVTDSGFEENVFVSNVKIVAGIISICLALYAQFGPGKFPSTYWTVFACVVAYSVLTSLLYMYTWAVEGDSFVVLKAPKQEQTSENSGEIRLSSKLERFDDQYTLCITEATPPRGLRRKAFNKSETWSIANFFHADGYLSEAALKKEILKLLQEYAQELQNIAPVLPDHVCKGRTDDEASMQRRQAKKAL</sequence>
<evidence type="ECO:0000256" key="4">
    <source>
        <dbReference type="ARBA" id="ARBA00022692"/>
    </source>
</evidence>
<keyword evidence="6 9" id="KW-1133">Transmembrane helix</keyword>
<evidence type="ECO:0000313" key="12">
    <source>
        <dbReference type="Proteomes" id="UP000232323"/>
    </source>
</evidence>
<comment type="similarity">
    <text evidence="2 9">Belongs to the SPCS2 family.</text>
</comment>
<feature type="transmembrane region" description="Helical" evidence="9">
    <location>
        <begin position="63"/>
        <end position="81"/>
    </location>
</feature>
<evidence type="ECO:0000256" key="3">
    <source>
        <dbReference type="ARBA" id="ARBA00017057"/>
    </source>
</evidence>
<evidence type="ECO:0000256" key="6">
    <source>
        <dbReference type="ARBA" id="ARBA00022989"/>
    </source>
</evidence>
<keyword evidence="12" id="KW-1185">Reference proteome</keyword>
<feature type="compositionally biased region" description="Low complexity" evidence="10">
    <location>
        <begin position="12"/>
        <end position="24"/>
    </location>
</feature>
<dbReference type="Proteomes" id="UP000232323">
    <property type="component" value="Unassembled WGS sequence"/>
</dbReference>
<dbReference type="PANTHER" id="PTHR13085">
    <property type="entry name" value="MICROSOMAL SIGNAL PEPTIDASE 25 KDA SUBUNIT"/>
    <property type="match status" value="1"/>
</dbReference>
<accession>A0A250XNL2</accession>
<keyword evidence="7 9" id="KW-0472">Membrane</keyword>
<evidence type="ECO:0000256" key="7">
    <source>
        <dbReference type="ARBA" id="ARBA00023136"/>
    </source>
</evidence>
<evidence type="ECO:0000256" key="2">
    <source>
        <dbReference type="ARBA" id="ARBA00007324"/>
    </source>
</evidence>
<dbReference type="InterPro" id="IPR009582">
    <property type="entry name" value="Spc2/SPCS2"/>
</dbReference>
<gene>
    <name evidence="11" type="ORF">CEUSTIGMA_g12102.t1</name>
</gene>
<evidence type="ECO:0000256" key="1">
    <source>
        <dbReference type="ARBA" id="ARBA00004477"/>
    </source>
</evidence>
<dbReference type="OrthoDB" id="29558at2759"/>
<comment type="function">
    <text evidence="8 9">Component of the signal peptidase complex (SPC) which catalyzes the cleavage of N-terminal signal sequences from nascent proteins as they are translocated into the lumen of the endoplasmic reticulum. Enhances the enzymatic activity of SPC and facilitates the interactions between different components of the translocation site.</text>
</comment>